<dbReference type="AlphaFoldDB" id="A0AAN1RYG7"/>
<protein>
    <submittedName>
        <fullName evidence="1">Uncharacterized protein</fullName>
    </submittedName>
</protein>
<proteinExistence type="predicted"/>
<dbReference type="RefSeq" id="WP_032956727.1">
    <property type="nucleotide sequence ID" value="NZ_CP012077.1"/>
</dbReference>
<name>A0AAN1RYG7_9BORD</name>
<gene>
    <name evidence="1" type="ORF">CS347_17620</name>
</gene>
<sequence length="135" mass="14741">MPSPSTAQALFHTELLRDPRQIADILRYAIQPGNETLARDGQGRSWPVKLLGTDWQAGILFWRPQDPGQAAAMPGGPQFLSGSLPVELLVSVDDGSHLQFQAGRPIVLNFPDASLSMVTEFPLLLRRDTPLDTPA</sequence>
<dbReference type="EMBL" id="CP024172">
    <property type="protein sequence ID" value="AZW18451.1"/>
    <property type="molecule type" value="Genomic_DNA"/>
</dbReference>
<evidence type="ECO:0000313" key="2">
    <source>
        <dbReference type="Proteomes" id="UP000282741"/>
    </source>
</evidence>
<dbReference type="GeneID" id="92994077"/>
<dbReference type="Proteomes" id="UP000282741">
    <property type="component" value="Chromosome"/>
</dbReference>
<reference evidence="2" key="1">
    <citation type="submission" date="2017-10" db="EMBL/GenBank/DDBJ databases">
        <title>Whole genome sequencing of various Bordetella species.</title>
        <authorList>
            <person name="Weigand M.R."/>
            <person name="Loparev V."/>
            <person name="Peng Y."/>
            <person name="Bowden K.E."/>
            <person name="Tondella M.L."/>
            <person name="Williams M.M."/>
        </authorList>
    </citation>
    <scope>NUCLEOTIDE SEQUENCE [LARGE SCALE GENOMIC DNA]</scope>
    <source>
        <strain evidence="2">H720</strain>
    </source>
</reference>
<evidence type="ECO:0000313" key="1">
    <source>
        <dbReference type="EMBL" id="AZW18451.1"/>
    </source>
</evidence>
<organism evidence="1 2">
    <name type="scientific">Bordetella hinzii</name>
    <dbReference type="NCBI Taxonomy" id="103855"/>
    <lineage>
        <taxon>Bacteria</taxon>
        <taxon>Pseudomonadati</taxon>
        <taxon>Pseudomonadota</taxon>
        <taxon>Betaproteobacteria</taxon>
        <taxon>Burkholderiales</taxon>
        <taxon>Alcaligenaceae</taxon>
        <taxon>Bordetella</taxon>
    </lineage>
</organism>
<accession>A0AAN1RYG7</accession>